<gene>
    <name evidence="7" type="ORF">HZI73_25715</name>
</gene>
<reference evidence="7" key="1">
    <citation type="submission" date="2020-07" db="EMBL/GenBank/DDBJ databases">
        <title>Vallitalea pronyensis genome.</title>
        <authorList>
            <person name="Postec A."/>
        </authorList>
    </citation>
    <scope>NUCLEOTIDE SEQUENCE</scope>
    <source>
        <strain evidence="7">FatNI3</strain>
    </source>
</reference>
<dbReference type="PANTHER" id="PTHR43649:SF33">
    <property type="entry name" value="POLYGALACTURONAN_RHAMNOGALACTURONAN-BINDING PROTEIN YTCQ"/>
    <property type="match status" value="1"/>
</dbReference>
<evidence type="ECO:0000256" key="3">
    <source>
        <dbReference type="ARBA" id="ARBA00023136"/>
    </source>
</evidence>
<dbReference type="RefSeq" id="WP_212696192.1">
    <property type="nucleotide sequence ID" value="NZ_CP058649.1"/>
</dbReference>
<proteinExistence type="predicted"/>
<dbReference type="InterPro" id="IPR006059">
    <property type="entry name" value="SBP"/>
</dbReference>
<evidence type="ECO:0000256" key="1">
    <source>
        <dbReference type="ARBA" id="ARBA00022475"/>
    </source>
</evidence>
<dbReference type="KEGG" id="vpy:HZI73_25715"/>
<feature type="signal peptide" evidence="6">
    <location>
        <begin position="1"/>
        <end position="18"/>
    </location>
</feature>
<keyword evidence="5" id="KW-0449">Lipoprotein</keyword>
<dbReference type="Gene3D" id="3.40.190.10">
    <property type="entry name" value="Periplasmic binding protein-like II"/>
    <property type="match status" value="1"/>
</dbReference>
<evidence type="ECO:0000256" key="5">
    <source>
        <dbReference type="ARBA" id="ARBA00023288"/>
    </source>
</evidence>
<dbReference type="Proteomes" id="UP000683246">
    <property type="component" value="Chromosome"/>
</dbReference>
<name>A0A8J8MQB3_9FIRM</name>
<evidence type="ECO:0000256" key="4">
    <source>
        <dbReference type="ARBA" id="ARBA00023139"/>
    </source>
</evidence>
<keyword evidence="3" id="KW-0472">Membrane</keyword>
<dbReference type="Pfam" id="PF01547">
    <property type="entry name" value="SBP_bac_1"/>
    <property type="match status" value="1"/>
</dbReference>
<dbReference type="CDD" id="cd13585">
    <property type="entry name" value="PBP2_TMBP_like"/>
    <property type="match status" value="1"/>
</dbReference>
<feature type="chain" id="PRO_5039708238" evidence="6">
    <location>
        <begin position="19"/>
        <end position="434"/>
    </location>
</feature>
<accession>A0A8J8MQB3</accession>
<keyword evidence="4" id="KW-0564">Palmitate</keyword>
<organism evidence="7 8">
    <name type="scientific">Vallitalea pronyensis</name>
    <dbReference type="NCBI Taxonomy" id="1348613"/>
    <lineage>
        <taxon>Bacteria</taxon>
        <taxon>Bacillati</taxon>
        <taxon>Bacillota</taxon>
        <taxon>Clostridia</taxon>
        <taxon>Lachnospirales</taxon>
        <taxon>Vallitaleaceae</taxon>
        <taxon>Vallitalea</taxon>
    </lineage>
</organism>
<protein>
    <submittedName>
        <fullName evidence="7">Sugar ABC transporter substrate-binding protein</fullName>
    </submittedName>
</protein>
<sequence>MKKLLSLLLVITLLLSLAGCGKNSEGGQASSSTKKDQQEDITIRFALWDYENSGLQPLIERYEAENEGIKIDVLDISAKEYGDKLAIMLAGGETIDTFFCKTISDLGGYVTKEQIDPLDTYIEADKIDTVPYGATMDTVNIDDKIYGLPYRKDFWLLFYNKNMFDKHGIDYPTKDMTWDDYREVAKQLTSGEGPTKEYGTYIHTWASVYFLQGLQKNMGDLVSGDYVMLKDGLELLKGIQLEDKSAQDYATNKSMGSHYAGMMEKGNVGMLYMGTWQMSQFAKMKSQGISDEQYNWSVAPMPTWTKDEAEATIGGVSPMLLSTTSKHKEETWEFIKFVSGEEGAKHLADLLIMPAFINEAVMDRFVQNEYFPEDGKIALETEHIFMEWPSDKLSPLLSKMVDEEIQLVVTGNKSIDDAIADMESRRDEIIEQNK</sequence>
<keyword evidence="8" id="KW-1185">Reference proteome</keyword>
<dbReference type="AlphaFoldDB" id="A0A8J8MQB3"/>
<evidence type="ECO:0000313" key="7">
    <source>
        <dbReference type="EMBL" id="QUI25488.1"/>
    </source>
</evidence>
<dbReference type="InterPro" id="IPR050490">
    <property type="entry name" value="Bact_solute-bd_prot1"/>
</dbReference>
<dbReference type="SUPFAM" id="SSF53850">
    <property type="entry name" value="Periplasmic binding protein-like II"/>
    <property type="match status" value="1"/>
</dbReference>
<evidence type="ECO:0000256" key="6">
    <source>
        <dbReference type="SAM" id="SignalP"/>
    </source>
</evidence>
<dbReference type="PROSITE" id="PS51257">
    <property type="entry name" value="PROKAR_LIPOPROTEIN"/>
    <property type="match status" value="1"/>
</dbReference>
<evidence type="ECO:0000256" key="2">
    <source>
        <dbReference type="ARBA" id="ARBA00022729"/>
    </source>
</evidence>
<dbReference type="PANTHER" id="PTHR43649">
    <property type="entry name" value="ARABINOSE-BINDING PROTEIN-RELATED"/>
    <property type="match status" value="1"/>
</dbReference>
<evidence type="ECO:0000313" key="8">
    <source>
        <dbReference type="Proteomes" id="UP000683246"/>
    </source>
</evidence>
<dbReference type="EMBL" id="CP058649">
    <property type="protein sequence ID" value="QUI25488.1"/>
    <property type="molecule type" value="Genomic_DNA"/>
</dbReference>
<keyword evidence="1" id="KW-1003">Cell membrane</keyword>
<keyword evidence="2 6" id="KW-0732">Signal</keyword>